<dbReference type="OrthoDB" id="102174at2157"/>
<dbReference type="AlphaFoldDB" id="M1XT95"/>
<proteinExistence type="predicted"/>
<dbReference type="GeneID" id="14651924"/>
<dbReference type="HOGENOM" id="CLU_006332_14_2_2"/>
<dbReference type="InterPro" id="IPR017850">
    <property type="entry name" value="Alkaline_phosphatase_core_sf"/>
</dbReference>
<dbReference type="InterPro" id="IPR052701">
    <property type="entry name" value="GAG_Ulvan_Degrading_Sulfatases"/>
</dbReference>
<evidence type="ECO:0000259" key="3">
    <source>
        <dbReference type="Pfam" id="PF00884"/>
    </source>
</evidence>
<comment type="PTM">
    <text evidence="1">The conversion to 3-oxoalanine (also known as C-formylglycine, FGly), of a serine or cysteine residue in prokaryotes and of a cysteine residue in eukaryotes, is critical for catalytic activity.</text>
</comment>
<dbReference type="SUPFAM" id="SSF53649">
    <property type="entry name" value="Alkaline phosphatase-like"/>
    <property type="match status" value="1"/>
</dbReference>
<protein>
    <submittedName>
        <fullName evidence="4">AlkP-core domain protein</fullName>
    </submittedName>
</protein>
<organism evidence="4 5">
    <name type="scientific">Natronomonas moolapensis (strain DSM 18674 / CECT 7526 / JCM 14361 / 8.8.11)</name>
    <dbReference type="NCBI Taxonomy" id="268739"/>
    <lineage>
        <taxon>Archaea</taxon>
        <taxon>Methanobacteriati</taxon>
        <taxon>Methanobacteriota</taxon>
        <taxon>Stenosarchaea group</taxon>
        <taxon>Halobacteria</taxon>
        <taxon>Halobacteriales</taxon>
        <taxon>Natronomonadaceae</taxon>
        <taxon>Natronomonas</taxon>
    </lineage>
</organism>
<evidence type="ECO:0000256" key="2">
    <source>
        <dbReference type="SAM" id="MobiDB-lite"/>
    </source>
</evidence>
<evidence type="ECO:0000256" key="1">
    <source>
        <dbReference type="PIRSR" id="PIRSR600917-52"/>
    </source>
</evidence>
<dbReference type="PANTHER" id="PTHR43751">
    <property type="entry name" value="SULFATASE"/>
    <property type="match status" value="1"/>
</dbReference>
<feature type="compositionally biased region" description="Polar residues" evidence="2">
    <location>
        <begin position="118"/>
        <end position="127"/>
    </location>
</feature>
<dbReference type="Pfam" id="PF00884">
    <property type="entry name" value="Sulfatase"/>
    <property type="match status" value="1"/>
</dbReference>
<evidence type="ECO:0000313" key="4">
    <source>
        <dbReference type="EMBL" id="CCQ37654.1"/>
    </source>
</evidence>
<feature type="region of interest" description="Disordered" evidence="2">
    <location>
        <begin position="116"/>
        <end position="144"/>
    </location>
</feature>
<dbReference type="KEGG" id="nmo:Nmlp_3529"/>
<dbReference type="InterPro" id="IPR000917">
    <property type="entry name" value="Sulfatase_N"/>
</dbReference>
<keyword evidence="5" id="KW-1185">Reference proteome</keyword>
<dbReference type="Gene3D" id="3.40.720.10">
    <property type="entry name" value="Alkaline Phosphatase, subunit A"/>
    <property type="match status" value="1"/>
</dbReference>
<dbReference type="RefSeq" id="WP_015410391.1">
    <property type="nucleotide sequence ID" value="NC_020388.1"/>
</dbReference>
<feature type="modified residue" description="3-oxoalanine (Ser)" evidence="1">
    <location>
        <position position="52"/>
    </location>
</feature>
<evidence type="ECO:0000313" key="5">
    <source>
        <dbReference type="Proteomes" id="UP000011867"/>
    </source>
</evidence>
<reference evidence="4 5" key="1">
    <citation type="journal article" date="2013" name="Genome Announc.">
        <title>Genome of the haloarchaeon Natronomonas moolapensis, a neutrophilic member of a previously haloalkaliphilic genus.</title>
        <authorList>
            <person name="Dyall-Smith M.L."/>
            <person name="Pfeiffer F."/>
            <person name="Oberwinkler T."/>
            <person name="Klee K."/>
            <person name="Rampp M."/>
            <person name="Palm P."/>
            <person name="Gross K."/>
            <person name="Schuster S.C."/>
            <person name="Oesterhelt D."/>
        </authorList>
    </citation>
    <scope>NUCLEOTIDE SEQUENCE [LARGE SCALE GENOMIC DNA]</scope>
    <source>
        <strain evidence="5">DSM 18674 / JCM 14361 / 8.8.11</strain>
    </source>
</reference>
<name>M1XT95_NATM8</name>
<dbReference type="eggNOG" id="arCOG02789">
    <property type="taxonomic scope" value="Archaea"/>
</dbReference>
<dbReference type="Proteomes" id="UP000011867">
    <property type="component" value="Chromosome"/>
</dbReference>
<sequence>MSRPNVLLVVLDSVRAKNVGLYGHHRETTPFLSSYADGATTYRQARAPGIHSVASHASVWTGAAVEEHGVTRHEDRLRPDTTIWEELSAVGYRTGIFTVNSVLAHASNLTEPFDHARTQTFSGSSNKPFPDAHGPTDSATHDGLSGNLRRSLRDDRPVKSLFNCAHHAYEKRRGSLEETLDSGQLIEAFLGWAADDGASAGGAENDRPWAACLNLMDAHFPYEPAAKHDLWGGETLRALHAEFEKPPANEFVQGRPWWQLEAFEHLYDGAIRQADAHLERLLGGLERADVHEETLVVITSDHGEGFGEISRLTGRTRLVDHSWGIDEVLTHIPLVVKYPGQTDPVTVDAPATLSAFPDTVRAALEGSASRDSFVPDGPVVASTERLLAEHDGVFEGSDEAARDYYGPWRATYERAGDDTMKSATRGEDALTMRIRDAQEAMTVDRTGSERVEEAFETLGPMELKGDAGTVESDVEDRLADLGYLR</sequence>
<dbReference type="STRING" id="268739.Nmlp_3529"/>
<dbReference type="PANTHER" id="PTHR43751:SF3">
    <property type="entry name" value="SULFATASE N-TERMINAL DOMAIN-CONTAINING PROTEIN"/>
    <property type="match status" value="1"/>
</dbReference>
<dbReference type="EMBL" id="HF582854">
    <property type="protein sequence ID" value="CCQ37654.1"/>
    <property type="molecule type" value="Genomic_DNA"/>
</dbReference>
<accession>M1XT95</accession>
<gene>
    <name evidence="4" type="ordered locus">Nmlp_3529</name>
</gene>
<feature type="domain" description="Sulfatase N-terminal" evidence="3">
    <location>
        <begin position="4"/>
        <end position="361"/>
    </location>
</feature>